<dbReference type="InterPro" id="IPR028082">
    <property type="entry name" value="Peripla_BP_I"/>
</dbReference>
<protein>
    <submittedName>
        <fullName evidence="5">Branched-chain amino acid ABC transporter substrate-binding protein</fullName>
    </submittedName>
</protein>
<organism evidence="5 6">
    <name type="scientific">Herbaspirillum chlorophenolicum</name>
    <dbReference type="NCBI Taxonomy" id="211589"/>
    <lineage>
        <taxon>Bacteria</taxon>
        <taxon>Pseudomonadati</taxon>
        <taxon>Pseudomonadota</taxon>
        <taxon>Betaproteobacteria</taxon>
        <taxon>Burkholderiales</taxon>
        <taxon>Oxalobacteraceae</taxon>
        <taxon>Herbaspirillum</taxon>
    </lineage>
</organism>
<feature type="signal peptide" evidence="3">
    <location>
        <begin position="1"/>
        <end position="27"/>
    </location>
</feature>
<sequence length="399" mass="42417">MLKIVRDLLRMGAVALCASVAAGAACAAKPAGEEQATAVKPVGIGFAGPLANPILKSARDGALLAIEERNARQLSAAHGARPAMQFALLEQDDRSESHLAQYTAQYFVRSGVIGVIGHWSADVALAVADTYEEHAIAQIMFTASTPQFTEKGYKTAFRLLSSSDRTAAYLAESALATLGARRVAVVANNSAFGQSLAKAFIDQMAARREPAQVVYQTTVSSKTSDFNVALQALEASQPDLILFSANALQVAPFVNSVARSKLASALLLTGGSVNQKFSLPLGSKMSLYTLEPDADLRDCPAWKGFLERFEQRFKRAPSSFSRYAYNTANTLMEAAVQAGGGGPRLLAELHQKSYKGLSGPIAFDKNGNARNDFYTLYRNGAAGWAPLKEFASGAAPACH</sequence>
<evidence type="ECO:0000313" key="5">
    <source>
        <dbReference type="EMBL" id="MFJ3047750.1"/>
    </source>
</evidence>
<evidence type="ECO:0000256" key="2">
    <source>
        <dbReference type="ARBA" id="ARBA00022729"/>
    </source>
</evidence>
<dbReference type="PANTHER" id="PTHR47151">
    <property type="entry name" value="LEU/ILE/VAL-BINDING ABC TRANSPORTER SUBUNIT"/>
    <property type="match status" value="1"/>
</dbReference>
<feature type="chain" id="PRO_5047149574" evidence="3">
    <location>
        <begin position="28"/>
        <end position="399"/>
    </location>
</feature>
<dbReference type="PANTHER" id="PTHR47151:SF2">
    <property type="entry name" value="AMINO ACID BINDING PROTEIN"/>
    <property type="match status" value="1"/>
</dbReference>
<comment type="similarity">
    <text evidence="1">Belongs to the leucine-binding protein family.</text>
</comment>
<keyword evidence="2 3" id="KW-0732">Signal</keyword>
<evidence type="ECO:0000256" key="3">
    <source>
        <dbReference type="SAM" id="SignalP"/>
    </source>
</evidence>
<dbReference type="Proteomes" id="UP001617427">
    <property type="component" value="Unassembled WGS sequence"/>
</dbReference>
<dbReference type="Pfam" id="PF13458">
    <property type="entry name" value="Peripla_BP_6"/>
    <property type="match status" value="1"/>
</dbReference>
<keyword evidence="6" id="KW-1185">Reference proteome</keyword>
<proteinExistence type="inferred from homology"/>
<evidence type="ECO:0000259" key="4">
    <source>
        <dbReference type="Pfam" id="PF13458"/>
    </source>
</evidence>
<dbReference type="Gene3D" id="3.40.50.2300">
    <property type="match status" value="2"/>
</dbReference>
<dbReference type="CDD" id="cd06342">
    <property type="entry name" value="PBP1_ABC_LIVBP-like"/>
    <property type="match status" value="1"/>
</dbReference>
<dbReference type="RefSeq" id="WP_402702441.1">
    <property type="nucleotide sequence ID" value="NZ_JBIUZV010000011.1"/>
</dbReference>
<dbReference type="PROSITE" id="PS51257">
    <property type="entry name" value="PROKAR_LIPOPROTEIN"/>
    <property type="match status" value="1"/>
</dbReference>
<gene>
    <name evidence="5" type="ORF">ACIPEN_18135</name>
</gene>
<dbReference type="InterPro" id="IPR028081">
    <property type="entry name" value="Leu-bd"/>
</dbReference>
<dbReference type="SUPFAM" id="SSF53822">
    <property type="entry name" value="Periplasmic binding protein-like I"/>
    <property type="match status" value="1"/>
</dbReference>
<dbReference type="EMBL" id="JBIUZV010000011">
    <property type="protein sequence ID" value="MFJ3047750.1"/>
    <property type="molecule type" value="Genomic_DNA"/>
</dbReference>
<reference evidence="5 6" key="1">
    <citation type="submission" date="2024-10" db="EMBL/GenBank/DDBJ databases">
        <title>The Natural Products Discovery Center: Release of the First 8490 Sequenced Strains for Exploring Actinobacteria Biosynthetic Diversity.</title>
        <authorList>
            <person name="Kalkreuter E."/>
            <person name="Kautsar S.A."/>
            <person name="Yang D."/>
            <person name="Bader C.D."/>
            <person name="Teijaro C.N."/>
            <person name="Fluegel L."/>
            <person name="Davis C.M."/>
            <person name="Simpson J.R."/>
            <person name="Lauterbach L."/>
            <person name="Steele A.D."/>
            <person name="Gui C."/>
            <person name="Meng S."/>
            <person name="Li G."/>
            <person name="Viehrig K."/>
            <person name="Ye F."/>
            <person name="Su P."/>
            <person name="Kiefer A.F."/>
            <person name="Nichols A."/>
            <person name="Cepeda A.J."/>
            <person name="Yan W."/>
            <person name="Fan B."/>
            <person name="Jiang Y."/>
            <person name="Adhikari A."/>
            <person name="Zheng C.-J."/>
            <person name="Schuster L."/>
            <person name="Cowan T.M."/>
            <person name="Smanski M.J."/>
            <person name="Chevrette M.G."/>
            <person name="De Carvalho L.P.S."/>
            <person name="Shen B."/>
        </authorList>
    </citation>
    <scope>NUCLEOTIDE SEQUENCE [LARGE SCALE GENOMIC DNA]</scope>
    <source>
        <strain evidence="5 6">NPDC087045</strain>
    </source>
</reference>
<evidence type="ECO:0000256" key="1">
    <source>
        <dbReference type="ARBA" id="ARBA00010062"/>
    </source>
</evidence>
<comment type="caution">
    <text evidence="5">The sequence shown here is derived from an EMBL/GenBank/DDBJ whole genome shotgun (WGS) entry which is preliminary data.</text>
</comment>
<accession>A0ABW8F3A0</accession>
<feature type="domain" description="Leucine-binding protein" evidence="4">
    <location>
        <begin position="46"/>
        <end position="374"/>
    </location>
</feature>
<evidence type="ECO:0000313" key="6">
    <source>
        <dbReference type="Proteomes" id="UP001617427"/>
    </source>
</evidence>
<name>A0ABW8F3A0_9BURK</name>